<dbReference type="PANTHER" id="PTHR43032:SF3">
    <property type="entry name" value="PROTEIN-METHIONINE-SULFOXIDE REDUCTASE CATALYTIC SUBUNIT MSRP"/>
    <property type="match status" value="1"/>
</dbReference>
<dbReference type="PROSITE" id="PS51318">
    <property type="entry name" value="TAT"/>
    <property type="match status" value="1"/>
</dbReference>
<evidence type="ECO:0000259" key="1">
    <source>
        <dbReference type="Pfam" id="PF00174"/>
    </source>
</evidence>
<protein>
    <submittedName>
        <fullName evidence="2">Mononuclear molybdenum enzyme YedY</fullName>
    </submittedName>
</protein>
<dbReference type="Gene3D" id="3.90.420.10">
    <property type="entry name" value="Oxidoreductase, molybdopterin-binding domain"/>
    <property type="match status" value="1"/>
</dbReference>
<organism evidence="2 3">
    <name type="scientific">Handelsmanbacteria sp. (strain RIFCSPLOWO2_12_FULL_64_10)</name>
    <dbReference type="NCBI Taxonomy" id="1817868"/>
    <lineage>
        <taxon>Bacteria</taxon>
        <taxon>Candidatus Handelsmaniibacteriota</taxon>
    </lineage>
</organism>
<dbReference type="Pfam" id="PF00174">
    <property type="entry name" value="Oxidored_molyb"/>
    <property type="match status" value="1"/>
</dbReference>
<dbReference type="EMBL" id="MFKF01000240">
    <property type="protein sequence ID" value="OGG49025.1"/>
    <property type="molecule type" value="Genomic_DNA"/>
</dbReference>
<dbReference type="InterPro" id="IPR036374">
    <property type="entry name" value="OxRdtase_Mopterin-bd_sf"/>
</dbReference>
<name>A0A1F6CIN9_HANXR</name>
<dbReference type="SUPFAM" id="SSF56524">
    <property type="entry name" value="Oxidoreductase molybdopterin-binding domain"/>
    <property type="match status" value="1"/>
</dbReference>
<feature type="domain" description="Oxidoreductase molybdopterin-binding" evidence="1">
    <location>
        <begin position="110"/>
        <end position="268"/>
    </location>
</feature>
<dbReference type="NCBIfam" id="TIGR01409">
    <property type="entry name" value="TAT_signal_seq"/>
    <property type="match status" value="1"/>
</dbReference>
<dbReference type="InterPro" id="IPR019546">
    <property type="entry name" value="TAT_signal_bac_arc"/>
</dbReference>
<proteinExistence type="predicted"/>
<dbReference type="PANTHER" id="PTHR43032">
    <property type="entry name" value="PROTEIN-METHIONINE-SULFOXIDE REDUCTASE"/>
    <property type="match status" value="1"/>
</dbReference>
<accession>A0A1F6CIN9</accession>
<sequence>MKIPRPWEIPEREATPEGVYLNRRQFLRAAGLGTAGAILGCGGNEADSRPAVPVEKTQGPGARLPNLYPARRSARYALDRPLTKESVAAMYNNFYEFSTDKEAVKRLVERFEIHPWQVEVTGLVARPKVYDLDDLVKKMPVEERLYRFRCVEAWAMAVPWTGFPFKALIDEVQPTSRATHIRLVSFYKPDQAPGIRSQSWYNWPYHEGLTVQEAMNELTMLIVGIYGHDLPRQHGAPIRLVTPWKYGYKSIKSVVQIEFVDGQPPTFWNEVAPDEYDFWSNVNPGVPHPRWSQASERMIDTGERRPTLLYNGYGDHVRHLYKS</sequence>
<dbReference type="AlphaFoldDB" id="A0A1F6CIN9"/>
<gene>
    <name evidence="2" type="ORF">A3F84_14310</name>
</gene>
<dbReference type="Proteomes" id="UP000178606">
    <property type="component" value="Unassembled WGS sequence"/>
</dbReference>
<reference evidence="2 3" key="1">
    <citation type="journal article" date="2016" name="Nat. Commun.">
        <title>Thousands of microbial genomes shed light on interconnected biogeochemical processes in an aquifer system.</title>
        <authorList>
            <person name="Anantharaman K."/>
            <person name="Brown C.T."/>
            <person name="Hug L.A."/>
            <person name="Sharon I."/>
            <person name="Castelle C.J."/>
            <person name="Probst A.J."/>
            <person name="Thomas B.C."/>
            <person name="Singh A."/>
            <person name="Wilkins M.J."/>
            <person name="Karaoz U."/>
            <person name="Brodie E.L."/>
            <person name="Williams K.H."/>
            <person name="Hubbard S.S."/>
            <person name="Banfield J.F."/>
        </authorList>
    </citation>
    <scope>NUCLEOTIDE SEQUENCE [LARGE SCALE GENOMIC DNA]</scope>
    <source>
        <strain evidence="3">RIFCSPLOWO2_12_FULL_64_10</strain>
    </source>
</reference>
<dbReference type="InterPro" id="IPR000572">
    <property type="entry name" value="OxRdtase_Mopterin-bd_dom"/>
</dbReference>
<dbReference type="NCBIfam" id="NF003767">
    <property type="entry name" value="PRK05363.1"/>
    <property type="match status" value="1"/>
</dbReference>
<evidence type="ECO:0000313" key="3">
    <source>
        <dbReference type="Proteomes" id="UP000178606"/>
    </source>
</evidence>
<evidence type="ECO:0000313" key="2">
    <source>
        <dbReference type="EMBL" id="OGG49025.1"/>
    </source>
</evidence>
<comment type="caution">
    <text evidence="2">The sequence shown here is derived from an EMBL/GenBank/DDBJ whole genome shotgun (WGS) entry which is preliminary data.</text>
</comment>
<dbReference type="InterPro" id="IPR006311">
    <property type="entry name" value="TAT_signal"/>
</dbReference>